<evidence type="ECO:0000313" key="3">
    <source>
        <dbReference type="EMBL" id="MBB2967859.1"/>
    </source>
</evidence>
<dbReference type="EMBL" id="JACHVP010000002">
    <property type="protein sequence ID" value="MBB2967859.1"/>
    <property type="molecule type" value="Genomic_DNA"/>
</dbReference>
<dbReference type="GO" id="GO:0016787">
    <property type="term" value="F:hydrolase activity"/>
    <property type="evidence" value="ECO:0007669"/>
    <property type="project" value="UniProtKB-KW"/>
</dbReference>
<proteinExistence type="inferred from homology"/>
<comment type="caution">
    <text evidence="3">The sequence shown here is derived from an EMBL/GenBank/DDBJ whole genome shotgun (WGS) entry which is preliminary data.</text>
</comment>
<keyword evidence="4" id="KW-1185">Reference proteome</keyword>
<organism evidence="3 4">
    <name type="scientific">Leifsonia aquatica</name>
    <name type="common">Corynebacterium aquaticum</name>
    <dbReference type="NCBI Taxonomy" id="144185"/>
    <lineage>
        <taxon>Bacteria</taxon>
        <taxon>Bacillati</taxon>
        <taxon>Actinomycetota</taxon>
        <taxon>Actinomycetes</taxon>
        <taxon>Micrococcales</taxon>
        <taxon>Microbacteriaceae</taxon>
        <taxon>Leifsonia</taxon>
    </lineage>
</organism>
<dbReference type="Gene3D" id="3.40.50.1820">
    <property type="entry name" value="alpha/beta hydrolase"/>
    <property type="match status" value="1"/>
</dbReference>
<protein>
    <submittedName>
        <fullName evidence="3">Dienelactone hydrolase</fullName>
    </submittedName>
</protein>
<dbReference type="InterPro" id="IPR050261">
    <property type="entry name" value="FrsA_esterase"/>
</dbReference>
<reference evidence="3 4" key="1">
    <citation type="submission" date="2020-08" db="EMBL/GenBank/DDBJ databases">
        <title>Sequencing the genomes of 1000 actinobacteria strains.</title>
        <authorList>
            <person name="Klenk H.-P."/>
        </authorList>
    </citation>
    <scope>NUCLEOTIDE SEQUENCE [LARGE SCALE GENOMIC DNA]</scope>
    <source>
        <strain evidence="3 4">DSM 20146</strain>
    </source>
</reference>
<dbReference type="AlphaFoldDB" id="A0A7W4UX05"/>
<comment type="similarity">
    <text evidence="1">Belongs to the AB hydrolase superfamily.</text>
</comment>
<feature type="domain" description="Dienelactone hydrolase" evidence="2">
    <location>
        <begin position="19"/>
        <end position="236"/>
    </location>
</feature>
<dbReference type="PANTHER" id="PTHR22946:SF0">
    <property type="entry name" value="DIENELACTONE HYDROLASE DOMAIN-CONTAINING PROTEIN"/>
    <property type="match status" value="1"/>
</dbReference>
<dbReference type="Proteomes" id="UP000538196">
    <property type="component" value="Unassembled WGS sequence"/>
</dbReference>
<dbReference type="Pfam" id="PF01738">
    <property type="entry name" value="DLH"/>
    <property type="match status" value="1"/>
</dbReference>
<dbReference type="InterPro" id="IPR029058">
    <property type="entry name" value="AB_hydrolase_fold"/>
</dbReference>
<evidence type="ECO:0000256" key="1">
    <source>
        <dbReference type="ARBA" id="ARBA00008645"/>
    </source>
</evidence>
<dbReference type="SUPFAM" id="SSF53474">
    <property type="entry name" value="alpha/beta-Hydrolases"/>
    <property type="match status" value="1"/>
</dbReference>
<dbReference type="PANTHER" id="PTHR22946">
    <property type="entry name" value="DIENELACTONE HYDROLASE DOMAIN-CONTAINING PROTEIN-RELATED"/>
    <property type="match status" value="1"/>
</dbReference>
<evidence type="ECO:0000313" key="4">
    <source>
        <dbReference type="Proteomes" id="UP000538196"/>
    </source>
</evidence>
<sequence>MSDLIERDVEYSTAGVAMTGYFCAPRADHRLPGVVLLHDAFGLTAEARTAAVRLADEGRAVFAADVWGGRRSPGGGAEIRELIGSMTADRGAWMARVAAAHAAAGRQPELDTDRVATLGYCVGASAALEYLRVGGRTRGVVSIHAGLDLLSPGWEASTRDARVLVCSGSEDPMATPAQWQALKSALTERGIGWELDLYGGAKHAFTDPRSDSLGMPGAAYDAYAAERSRGSADRFLDELLAQ</sequence>
<gene>
    <name evidence="3" type="ORF">FHX33_002622</name>
</gene>
<name>A0A7W4UX05_LEIAQ</name>
<dbReference type="InterPro" id="IPR002925">
    <property type="entry name" value="Dienelactn_hydro"/>
</dbReference>
<keyword evidence="3" id="KW-0378">Hydrolase</keyword>
<accession>A0A7W4UX05</accession>
<dbReference type="RefSeq" id="WP_021762411.1">
    <property type="nucleotide sequence ID" value="NZ_JACHVP010000002.1"/>
</dbReference>
<evidence type="ECO:0000259" key="2">
    <source>
        <dbReference type="Pfam" id="PF01738"/>
    </source>
</evidence>